<organism evidence="5 6">
    <name type="scientific">Bos indicus x Bos taurus</name>
    <name type="common">Hybrid cattle</name>
    <dbReference type="NCBI Taxonomy" id="30522"/>
    <lineage>
        <taxon>Eukaryota</taxon>
        <taxon>Metazoa</taxon>
        <taxon>Chordata</taxon>
        <taxon>Craniata</taxon>
        <taxon>Vertebrata</taxon>
        <taxon>Euteleostomi</taxon>
        <taxon>Mammalia</taxon>
        <taxon>Eutheria</taxon>
        <taxon>Laurasiatheria</taxon>
        <taxon>Artiodactyla</taxon>
        <taxon>Ruminantia</taxon>
        <taxon>Pecora</taxon>
        <taxon>Bovidae</taxon>
        <taxon>Bovinae</taxon>
        <taxon>Bos</taxon>
    </lineage>
</organism>
<comment type="similarity">
    <text evidence="2">Belongs to the AB hydrolase superfamily. Epoxide hydrolase family.</text>
</comment>
<evidence type="ECO:0000313" key="7">
    <source>
        <dbReference type="Proteomes" id="UP000429181"/>
    </source>
</evidence>
<accession>A0A4W2DZ35</accession>
<feature type="compositionally biased region" description="Low complexity" evidence="3">
    <location>
        <begin position="81"/>
        <end position="90"/>
    </location>
</feature>
<dbReference type="PANTHER" id="PTHR43329">
    <property type="entry name" value="EPOXIDE HYDROLASE"/>
    <property type="match status" value="1"/>
</dbReference>
<dbReference type="GeneTree" id="ENSGT00940000162086"/>
<reference evidence="6 7" key="1">
    <citation type="submission" date="2018-11" db="EMBL/GenBank/DDBJ databases">
        <title>Haplotype-resolved cattle genomes.</title>
        <authorList>
            <person name="Low W.Y."/>
            <person name="Tearle R."/>
            <person name="Bickhart D.M."/>
            <person name="Rosen B.D."/>
            <person name="Koren S."/>
            <person name="Rhie A."/>
            <person name="Hiendleder S."/>
            <person name="Phillippy A.M."/>
            <person name="Smith T.P.L."/>
            <person name="Williams J.L."/>
        </authorList>
    </citation>
    <scope>NUCLEOTIDE SEQUENCE [LARGE SCALE GENOMIC DNA]</scope>
</reference>
<dbReference type="Proteomes" id="UP000314981">
    <property type="component" value="Chromosome 7"/>
</dbReference>
<evidence type="ECO:0000256" key="2">
    <source>
        <dbReference type="ARBA" id="ARBA00038334"/>
    </source>
</evidence>
<sequence length="533" mass="59113">HPFSPRFHPNHLSLVLAASSPAPRALLPATVAPRCLSSTWLSCKPWQFRSEPPASSLGAFSKARRHGGAPNQRRRARQPRSRLAAAARTPRPYPRRQRGSPGTRSHARAGGDGATGALAPHSEAASCLYVEPRVLGGAGGCSCLWLHRAHTRDVPAATRFFGAPPAHPTGLLERPHAGRALLPYSQGEHDGGAEGGAVTGLSRFKDPGRPARVGLVRNGKWLNPSLSTHVTWEKGGVQARGRGVSQVSDCALPQSSGLRLHYVSAGRGKGPLMLFLHGFPENWFSWRYQLREFQSRFHVVAVDLRGYGPSDAPKDVDCYTIDLLMADIQDVILGLGYSKCILVAHDWGALLAWNFSIYYPSLVERMVVVSAAPMSVYQDYSLHHIGQFFRSNYVFLFQLPWLPEKLLSMSDFQILKTTLTHRKRGIPQLTPSELEAFLYDFSQPGGLTGPLNYYRNIFRTFPLEPQELATPTLLLWGEKDPYFEQGLVEAISSRFVPGRLEAHILPGMGHWIPQTNPVEMHQYMWAFLQDLLD</sequence>
<dbReference type="SMR" id="A0A4W2DZ35"/>
<evidence type="ECO:0000313" key="6">
    <source>
        <dbReference type="Proteomes" id="UP000314981"/>
    </source>
</evidence>
<dbReference type="GO" id="GO:0004301">
    <property type="term" value="F:epoxide hydrolase activity"/>
    <property type="evidence" value="ECO:0007669"/>
    <property type="project" value="Ensembl"/>
</dbReference>
<dbReference type="GO" id="GO:0097176">
    <property type="term" value="P:epoxide metabolic process"/>
    <property type="evidence" value="ECO:0007669"/>
    <property type="project" value="Ensembl"/>
</dbReference>
<evidence type="ECO:0000259" key="4">
    <source>
        <dbReference type="Pfam" id="PF00561"/>
    </source>
</evidence>
<dbReference type="Gene3D" id="3.40.50.1820">
    <property type="entry name" value="alpha/beta hydrolase"/>
    <property type="match status" value="1"/>
</dbReference>
<proteinExistence type="inferred from homology"/>
<dbReference type="InterPro" id="IPR000073">
    <property type="entry name" value="AB_hydrolase_1"/>
</dbReference>
<dbReference type="STRING" id="30522.A0A4W2DZ35"/>
<dbReference type="AlphaFoldDB" id="A0A4W2DZ35"/>
<feature type="compositionally biased region" description="Basic residues" evidence="3">
    <location>
        <begin position="62"/>
        <end position="80"/>
    </location>
</feature>
<dbReference type="GO" id="GO:0016020">
    <property type="term" value="C:membrane"/>
    <property type="evidence" value="ECO:0007669"/>
    <property type="project" value="Ensembl"/>
</dbReference>
<evidence type="ECO:0000256" key="1">
    <source>
        <dbReference type="ARBA" id="ARBA00022801"/>
    </source>
</evidence>
<dbReference type="Ensembl" id="ENSBIXT00005023496.1">
    <property type="protein sequence ID" value="ENSBIXP00005013566.1"/>
    <property type="gene ID" value="ENSBIXG00005017692.1"/>
</dbReference>
<dbReference type="InterPro" id="IPR029058">
    <property type="entry name" value="AB_hydrolase_fold"/>
</dbReference>
<dbReference type="PRINTS" id="PR00111">
    <property type="entry name" value="ABHYDROLASE"/>
</dbReference>
<dbReference type="PRINTS" id="PR00412">
    <property type="entry name" value="EPOXHYDRLASE"/>
</dbReference>
<evidence type="ECO:0000256" key="3">
    <source>
        <dbReference type="SAM" id="MobiDB-lite"/>
    </source>
</evidence>
<protein>
    <submittedName>
        <fullName evidence="5">Epoxide hydrolase 3</fullName>
    </submittedName>
</protein>
<name>A0A4W2DZ35_BOBOX</name>
<dbReference type="Proteomes" id="UP000429181">
    <property type="component" value="Chromosome 7"/>
</dbReference>
<keyword evidence="6" id="KW-1185">Reference proteome</keyword>
<keyword evidence="1" id="KW-0378">Hydrolase</keyword>
<dbReference type="InterPro" id="IPR000639">
    <property type="entry name" value="Epox_hydrolase-like"/>
</dbReference>
<evidence type="ECO:0000313" key="5">
    <source>
        <dbReference type="Ensembl" id="ENSBIXP00000024596.1"/>
    </source>
</evidence>
<reference evidence="5" key="2">
    <citation type="submission" date="2025-05" db="UniProtKB">
        <authorList>
            <consortium name="Ensembl"/>
        </authorList>
    </citation>
    <scope>IDENTIFICATION</scope>
</reference>
<dbReference type="Pfam" id="PF00561">
    <property type="entry name" value="Abhydrolase_1"/>
    <property type="match status" value="1"/>
</dbReference>
<dbReference type="Ensembl" id="ENSBIXT00000040825.1">
    <property type="protein sequence ID" value="ENSBIXP00000024596.1"/>
    <property type="gene ID" value="ENSBIXG00000026717.1"/>
</dbReference>
<feature type="region of interest" description="Disordered" evidence="3">
    <location>
        <begin position="54"/>
        <end position="117"/>
    </location>
</feature>
<gene>
    <name evidence="5" type="primary">EPHX3</name>
</gene>
<dbReference type="SUPFAM" id="SSF53474">
    <property type="entry name" value="alpha/beta-Hydrolases"/>
    <property type="match status" value="1"/>
</dbReference>
<feature type="domain" description="AB hydrolase-1" evidence="4">
    <location>
        <begin position="271"/>
        <end position="512"/>
    </location>
</feature>